<reference evidence="2" key="1">
    <citation type="submission" date="2012-04" db="EMBL/GenBank/DDBJ databases">
        <title>Nucleotide sequence of Pseudomonas sp. K-62 plasmid pMR68 containing mercury resistance genes.</title>
        <authorList>
            <person name="Kiyono M."/>
            <person name="Mochizuki Y."/>
            <person name="Koizawa K."/>
            <person name="Sone Y."/>
            <person name="Nakamura R."/>
            <person name="Pan-Hou H."/>
            <person name="Sakabe K."/>
        </authorList>
    </citation>
    <scope>NUCLEOTIDE SEQUENCE</scope>
    <source>
        <strain evidence="2">K-62</strain>
        <plasmid evidence="2">pMR68</plasmid>
    </source>
</reference>
<organism evidence="2">
    <name type="scientific">Pseudomonas sp. K-62</name>
    <dbReference type="NCBI Taxonomy" id="76885"/>
    <lineage>
        <taxon>Bacteria</taxon>
        <taxon>Pseudomonadati</taxon>
        <taxon>Pseudomonadota</taxon>
        <taxon>Gammaproteobacteria</taxon>
        <taxon>Pseudomonadales</taxon>
        <taxon>Pseudomonadaceae</taxon>
        <taxon>Pseudomonas</taxon>
    </lineage>
</organism>
<proteinExistence type="predicted"/>
<dbReference type="AlphaFoldDB" id="I2FG05"/>
<geneLocation type="plasmid" evidence="2">
    <name>pMR68</name>
</geneLocation>
<accession>I2FG05</accession>
<dbReference type="EMBL" id="AB714582">
    <property type="protein sequence ID" value="BAM13940.1"/>
    <property type="molecule type" value="Genomic_DNA"/>
</dbReference>
<dbReference type="PANTHER" id="PTHR47515">
    <property type="entry name" value="LOW CALCIUM RESPONSE LOCUS PROTEIN T"/>
    <property type="match status" value="1"/>
</dbReference>
<keyword evidence="2" id="KW-0614">Plasmid</keyword>
<feature type="domain" description="HTH-like" evidence="1">
    <location>
        <begin position="107"/>
        <end position="160"/>
    </location>
</feature>
<dbReference type="PANTHER" id="PTHR47515:SF1">
    <property type="entry name" value="BLR2054 PROTEIN"/>
    <property type="match status" value="1"/>
</dbReference>
<evidence type="ECO:0000259" key="1">
    <source>
        <dbReference type="Pfam" id="PF13276"/>
    </source>
</evidence>
<dbReference type="Pfam" id="PF13276">
    <property type="entry name" value="HTH_21"/>
    <property type="match status" value="1"/>
</dbReference>
<name>I2FG05_9PSED</name>
<sequence>MALDGGPVHDLAMGIDDADRGLLHGDIEADVVLLAHGGAPGLDRSAIMPPLPLREAPRIPHLSPARRRACVEHIIDVLHVSERRACRALGQHRSTQRKVPRGRDDEEALTADLVALAERYGRYGYRKISALLKAAGWLVNDKRVERIWRREGLKVPTKQPKRGRIWDNDGSCLRLRPEYRNHGQNERNAPL</sequence>
<protein>
    <recommendedName>
        <fullName evidence="1">HTH-like domain-containing protein</fullName>
    </recommendedName>
</protein>
<dbReference type="InterPro" id="IPR025948">
    <property type="entry name" value="HTH-like_dom"/>
</dbReference>
<evidence type="ECO:0000313" key="2">
    <source>
        <dbReference type="EMBL" id="BAM13940.1"/>
    </source>
</evidence>